<accession>A0ABM9A7G9</accession>
<feature type="signal peptide" evidence="2">
    <location>
        <begin position="1"/>
        <end position="23"/>
    </location>
</feature>
<feature type="coiled-coil region" evidence="1">
    <location>
        <begin position="25"/>
        <end position="59"/>
    </location>
</feature>
<reference evidence="3" key="1">
    <citation type="submission" date="2021-11" db="EMBL/GenBank/DDBJ databases">
        <authorList>
            <person name="Rodrigo-Torres L."/>
            <person name="Arahal R. D."/>
            <person name="Lucena T."/>
        </authorList>
    </citation>
    <scope>NUCLEOTIDE SEQUENCE</scope>
    <source>
        <strain evidence="3">CECT 7928</strain>
    </source>
</reference>
<evidence type="ECO:0000313" key="3">
    <source>
        <dbReference type="EMBL" id="CAH0541095.1"/>
    </source>
</evidence>
<dbReference type="EMBL" id="CAKLDM010000002">
    <property type="protein sequence ID" value="CAH0541095.1"/>
    <property type="molecule type" value="Genomic_DNA"/>
</dbReference>
<comment type="caution">
    <text evidence="3">The sequence shown here is derived from an EMBL/GenBank/DDBJ whole genome shotgun (WGS) entry which is preliminary data.</text>
</comment>
<keyword evidence="4" id="KW-1185">Reference proteome</keyword>
<evidence type="ECO:0008006" key="5">
    <source>
        <dbReference type="Google" id="ProtNLM"/>
    </source>
</evidence>
<keyword evidence="2" id="KW-0732">Signal</keyword>
<protein>
    <recommendedName>
        <fullName evidence="5">Periplasmic protein</fullName>
    </recommendedName>
</protein>
<keyword evidence="1" id="KW-0175">Coiled coil</keyword>
<dbReference type="Proteomes" id="UP000838748">
    <property type="component" value="Unassembled WGS sequence"/>
</dbReference>
<organism evidence="3 4">
    <name type="scientific">Vibrio marisflavi CECT 7928</name>
    <dbReference type="NCBI Taxonomy" id="634439"/>
    <lineage>
        <taxon>Bacteria</taxon>
        <taxon>Pseudomonadati</taxon>
        <taxon>Pseudomonadota</taxon>
        <taxon>Gammaproteobacteria</taxon>
        <taxon>Vibrionales</taxon>
        <taxon>Vibrionaceae</taxon>
        <taxon>Vibrio</taxon>
    </lineage>
</organism>
<proteinExistence type="predicted"/>
<evidence type="ECO:0000313" key="4">
    <source>
        <dbReference type="Proteomes" id="UP000838748"/>
    </source>
</evidence>
<feature type="chain" id="PRO_5047320861" description="Periplasmic protein" evidence="2">
    <location>
        <begin position="24"/>
        <end position="120"/>
    </location>
</feature>
<evidence type="ECO:0000256" key="2">
    <source>
        <dbReference type="SAM" id="SignalP"/>
    </source>
</evidence>
<sequence>MIIKYLACSVGILSALLSMPSFAQQNNESQQISALKKQIHRLNHEVQQLNDRVDFLESQIGNGHHTNSSAYICSISVFGKTYQGESFNHAKATLEAMNKCRAKNDNMFCTQETVSCQKIQ</sequence>
<gene>
    <name evidence="3" type="ORF">VMF7928_03366</name>
</gene>
<dbReference type="RefSeq" id="WP_237362838.1">
    <property type="nucleotide sequence ID" value="NZ_CAKLDM010000002.1"/>
</dbReference>
<name>A0ABM9A7G9_9VIBR</name>
<evidence type="ECO:0000256" key="1">
    <source>
        <dbReference type="SAM" id="Coils"/>
    </source>
</evidence>